<comment type="caution">
    <text evidence="1">The sequence shown here is derived from an EMBL/GenBank/DDBJ whole genome shotgun (WGS) entry which is preliminary data.</text>
</comment>
<gene>
    <name evidence="1" type="ORF">EWM57_06705</name>
</gene>
<name>A0A4Q5LDK1_9BACT</name>
<proteinExistence type="predicted"/>
<dbReference type="OrthoDB" id="847285at2"/>
<evidence type="ECO:0000313" key="1">
    <source>
        <dbReference type="EMBL" id="RYU81261.1"/>
    </source>
</evidence>
<sequence length="488" mass="55962">MTQSQFIVPSKIDFNILFDSIGISDRYKFDHIDKYNYIIHKICEGRVFNRQIYSFGYTNLHFSTLEKFLGKRYAGQLLDNLKQWGIIQCDNHYIKGEKSKGYRIAPAYVSKAILRNIFKAEVWTKKLAKQHAAYKEKTTATIEWSNLSKFGINDKVSEYLELKHSSSLSIVESHKARLSSIVKAGNIEINIALTLLKLDFHSFISSLSGSSTPLPSTSSLMNPTLNFGSIQQYILDSKDLEKALTKEKSNAYEVLVNHIHNAYSADLMSVYNIKNEKWFVEQPDITSRIYTNISNLSSDLRQFLYHKESADSLVNQDIRNSQPFLFNYLLADKYRGQAIPADVTKYMQLTASGEFYEHVMKLMNVPEDNRKAFKVEFFAKIFFCKTSYSKRTKEGKVFQTEFPNVYQLINEKKEAGYEKLAIEMQRREAGIILNTIAKRLTNEGVWCATIHDSIVVLKAHAEQVRELILASFKGSVGIAPTVNPEELK</sequence>
<dbReference type="Proteomes" id="UP000294155">
    <property type="component" value="Unassembled WGS sequence"/>
</dbReference>
<dbReference type="AlphaFoldDB" id="A0A4Q5LDK1"/>
<dbReference type="EMBL" id="SEWE01000010">
    <property type="protein sequence ID" value="RYU81261.1"/>
    <property type="molecule type" value="Genomic_DNA"/>
</dbReference>
<reference evidence="1 2" key="1">
    <citation type="submission" date="2019-02" db="EMBL/GenBank/DDBJ databases">
        <title>Bacterial novel species isolated from soil.</title>
        <authorList>
            <person name="Jung H.-Y."/>
        </authorList>
    </citation>
    <scope>NUCLEOTIDE SEQUENCE [LARGE SCALE GENOMIC DNA]</scope>
    <source>
        <strain evidence="1 2">1-3-3-3</strain>
    </source>
</reference>
<accession>A0A4Q5LDK1</accession>
<organism evidence="1 2">
    <name type="scientific">Hymenobacter persicinus</name>
    <dbReference type="NCBI Taxonomy" id="2025506"/>
    <lineage>
        <taxon>Bacteria</taxon>
        <taxon>Pseudomonadati</taxon>
        <taxon>Bacteroidota</taxon>
        <taxon>Cytophagia</taxon>
        <taxon>Cytophagales</taxon>
        <taxon>Hymenobacteraceae</taxon>
        <taxon>Hymenobacter</taxon>
    </lineage>
</organism>
<evidence type="ECO:0008006" key="3">
    <source>
        <dbReference type="Google" id="ProtNLM"/>
    </source>
</evidence>
<keyword evidence="2" id="KW-1185">Reference proteome</keyword>
<evidence type="ECO:0000313" key="2">
    <source>
        <dbReference type="Proteomes" id="UP000294155"/>
    </source>
</evidence>
<dbReference type="RefSeq" id="WP_129920367.1">
    <property type="nucleotide sequence ID" value="NZ_SEWE01000010.1"/>
</dbReference>
<protein>
    <recommendedName>
        <fullName evidence="3">DNA-directed DNA polymerase family A palm domain-containing protein</fullName>
    </recommendedName>
</protein>